<gene>
    <name evidence="1" type="ORF">MRATA1EN22A_LOCUS13796</name>
</gene>
<reference evidence="1" key="2">
    <citation type="submission" date="2025-03" db="EMBL/GenBank/DDBJ databases">
        <authorList>
            <consortium name="ELIXIR-Norway"/>
            <consortium name="Elixir Norway"/>
        </authorList>
    </citation>
    <scope>NUCLEOTIDE SEQUENCE</scope>
</reference>
<dbReference type="EMBL" id="OX596108">
    <property type="protein sequence ID" value="CAN0216883.1"/>
    <property type="molecule type" value="Genomic_DNA"/>
</dbReference>
<sequence>MPPAPRTPCSPLPCATRSPAGSAGAPAIRDTRAIVLDPRPESGSGCWRRRRRRPRGERLEVTAPAAAAFAPARGPTSLRLLDSQWHRSYGFFGRASSRASGPAKLQPRPASAASQFSALSLQKGSPSRSAAEGVRAQPSPSALELSLCICRIRPLTSPLPPPPWLPEPRRRGFSPNLSAREDSQRTLLRRVPASPGCQ</sequence>
<proteinExistence type="predicted"/>
<reference evidence="1" key="1">
    <citation type="submission" date="2023-05" db="EMBL/GenBank/DDBJ databases">
        <authorList>
            <consortium name="ELIXIR-Norway"/>
        </authorList>
    </citation>
    <scope>NUCLEOTIDE SEQUENCE</scope>
</reference>
<dbReference type="Proteomes" id="UP001162501">
    <property type="component" value="Chromosome 24"/>
</dbReference>
<name>A0AC59Z4Y0_RANTA</name>
<evidence type="ECO:0000313" key="1">
    <source>
        <dbReference type="EMBL" id="CAN0216883.1"/>
    </source>
</evidence>
<evidence type="ECO:0000313" key="2">
    <source>
        <dbReference type="Proteomes" id="UP001162501"/>
    </source>
</evidence>
<protein>
    <submittedName>
        <fullName evidence="1">Uncharacterized protein</fullName>
    </submittedName>
</protein>
<organism evidence="1 2">
    <name type="scientific">Rangifer tarandus platyrhynchus</name>
    <name type="common">Svalbard reindeer</name>
    <dbReference type="NCBI Taxonomy" id="3082113"/>
    <lineage>
        <taxon>Eukaryota</taxon>
        <taxon>Metazoa</taxon>
        <taxon>Chordata</taxon>
        <taxon>Craniata</taxon>
        <taxon>Vertebrata</taxon>
        <taxon>Euteleostomi</taxon>
        <taxon>Mammalia</taxon>
        <taxon>Eutheria</taxon>
        <taxon>Laurasiatheria</taxon>
        <taxon>Artiodactyla</taxon>
        <taxon>Ruminantia</taxon>
        <taxon>Pecora</taxon>
        <taxon>Cervidae</taxon>
        <taxon>Odocoileinae</taxon>
        <taxon>Rangifer</taxon>
    </lineage>
</organism>
<accession>A0AC59Z4Y0</accession>